<dbReference type="Gene3D" id="3.40.630.30">
    <property type="match status" value="1"/>
</dbReference>
<dbReference type="Proteomes" id="UP000019666">
    <property type="component" value="Unassembled WGS sequence"/>
</dbReference>
<evidence type="ECO:0000256" key="2">
    <source>
        <dbReference type="ARBA" id="ARBA00023315"/>
    </source>
</evidence>
<proteinExistence type="predicted"/>
<dbReference type="GO" id="GO:0016747">
    <property type="term" value="F:acyltransferase activity, transferring groups other than amino-acyl groups"/>
    <property type="evidence" value="ECO:0007669"/>
    <property type="project" value="InterPro"/>
</dbReference>
<dbReference type="SUPFAM" id="SSF55729">
    <property type="entry name" value="Acyl-CoA N-acyltransferases (Nat)"/>
    <property type="match status" value="1"/>
</dbReference>
<dbReference type="InterPro" id="IPR000182">
    <property type="entry name" value="GNAT_dom"/>
</dbReference>
<gene>
    <name evidence="4" type="ORF">Rumeso_01530</name>
</gene>
<keyword evidence="5" id="KW-1185">Reference proteome</keyword>
<dbReference type="EMBL" id="AOSK01000040">
    <property type="protein sequence ID" value="EYD76880.1"/>
    <property type="molecule type" value="Genomic_DNA"/>
</dbReference>
<dbReference type="RefSeq" id="WP_037282847.1">
    <property type="nucleotide sequence ID" value="NZ_KK088611.1"/>
</dbReference>
<accession>A0A017HRC5</accession>
<dbReference type="InterPro" id="IPR016181">
    <property type="entry name" value="Acyl_CoA_acyltransferase"/>
</dbReference>
<name>A0A017HRC5_9RHOB</name>
<dbReference type="PANTHER" id="PTHR43877">
    <property type="entry name" value="AMINOALKYLPHOSPHONATE N-ACETYLTRANSFERASE-RELATED-RELATED"/>
    <property type="match status" value="1"/>
</dbReference>
<dbReference type="Pfam" id="PF00583">
    <property type="entry name" value="Acetyltransf_1"/>
    <property type="match status" value="1"/>
</dbReference>
<dbReference type="PROSITE" id="PS51186">
    <property type="entry name" value="GNAT"/>
    <property type="match status" value="1"/>
</dbReference>
<keyword evidence="2" id="KW-0012">Acyltransferase</keyword>
<evidence type="ECO:0000256" key="1">
    <source>
        <dbReference type="ARBA" id="ARBA00022679"/>
    </source>
</evidence>
<dbReference type="HOGENOM" id="CLU_105898_0_0_5"/>
<dbReference type="PANTHER" id="PTHR43877:SF2">
    <property type="entry name" value="AMINOALKYLPHOSPHONATE N-ACETYLTRANSFERASE-RELATED"/>
    <property type="match status" value="1"/>
</dbReference>
<evidence type="ECO:0000313" key="4">
    <source>
        <dbReference type="EMBL" id="EYD76880.1"/>
    </source>
</evidence>
<dbReference type="InterPro" id="IPR050832">
    <property type="entry name" value="Bact_Acetyltransf"/>
</dbReference>
<comment type="caution">
    <text evidence="4">The sequence shown here is derived from an EMBL/GenBank/DDBJ whole genome shotgun (WGS) entry which is preliminary data.</text>
</comment>
<sequence length="193" mass="21276">MRIAKGFPDAARPAIAALYWEAFGAKLGRALGPRDRALRFIEGVLSPDHAVCAWDTDGRLLGVAGFKTYDGSLVGGDFADMARVYGRIGATWRLGLLALLSRDTDNVRFLMDGIFVAPEARGRGVGTRLLDAIAEEARSRGYHEVRLDVVEDNTRARALYERKGYRAVARHSTGLLRYVFRFDAATTMVLRLG</sequence>
<dbReference type="CDD" id="cd04301">
    <property type="entry name" value="NAT_SF"/>
    <property type="match status" value="1"/>
</dbReference>
<evidence type="ECO:0000259" key="3">
    <source>
        <dbReference type="PROSITE" id="PS51186"/>
    </source>
</evidence>
<organism evidence="4 5">
    <name type="scientific">Rubellimicrobium mesophilum DSM 19309</name>
    <dbReference type="NCBI Taxonomy" id="442562"/>
    <lineage>
        <taxon>Bacteria</taxon>
        <taxon>Pseudomonadati</taxon>
        <taxon>Pseudomonadota</taxon>
        <taxon>Alphaproteobacteria</taxon>
        <taxon>Rhodobacterales</taxon>
        <taxon>Roseobacteraceae</taxon>
        <taxon>Rubellimicrobium</taxon>
    </lineage>
</organism>
<keyword evidence="1" id="KW-0808">Transferase</keyword>
<reference evidence="4" key="1">
    <citation type="submission" date="2013-02" db="EMBL/GenBank/DDBJ databases">
        <authorList>
            <person name="Fiebig A."/>
            <person name="Goeker M."/>
            <person name="Klenk H.-P.P."/>
        </authorList>
    </citation>
    <scope>NUCLEOTIDE SEQUENCE [LARGE SCALE GENOMIC DNA]</scope>
    <source>
        <strain evidence="4">DSM 19309</strain>
    </source>
</reference>
<dbReference type="AlphaFoldDB" id="A0A017HRC5"/>
<dbReference type="OrthoDB" id="273614at2"/>
<protein>
    <submittedName>
        <fullName evidence="4">MobC protein</fullName>
    </submittedName>
</protein>
<dbReference type="STRING" id="442562.Rumeso_01530"/>
<feature type="domain" description="N-acetyltransferase" evidence="3">
    <location>
        <begin position="1"/>
        <end position="193"/>
    </location>
</feature>
<evidence type="ECO:0000313" key="5">
    <source>
        <dbReference type="Proteomes" id="UP000019666"/>
    </source>
</evidence>